<reference evidence="2 3" key="1">
    <citation type="submission" date="2013-02" db="EMBL/GenBank/DDBJ databases">
        <title>The Genome Annotation of Plasmodium falciparum CAMP/Malaysia.</title>
        <authorList>
            <consortium name="The Broad Institute Genome Sequencing Platform"/>
            <consortium name="The Broad Institute Genome Sequencing Center for Infectious Disease"/>
            <person name="Neafsey D."/>
            <person name="Hoffman S."/>
            <person name="Volkman S."/>
            <person name="Rosenthal P."/>
            <person name="Walker B."/>
            <person name="Young S.K."/>
            <person name="Zeng Q."/>
            <person name="Gargeya S."/>
            <person name="Fitzgerald M."/>
            <person name="Haas B."/>
            <person name="Abouelleil A."/>
            <person name="Allen A.W."/>
            <person name="Alvarado L."/>
            <person name="Arachchi H.M."/>
            <person name="Berlin A.M."/>
            <person name="Chapman S.B."/>
            <person name="Gainer-Dewar J."/>
            <person name="Goldberg J."/>
            <person name="Griggs A."/>
            <person name="Gujja S."/>
            <person name="Hansen M."/>
            <person name="Howarth C."/>
            <person name="Imamovic A."/>
            <person name="Ireland A."/>
            <person name="Larimer J."/>
            <person name="McCowan C."/>
            <person name="Murphy C."/>
            <person name="Pearson M."/>
            <person name="Poon T.W."/>
            <person name="Priest M."/>
            <person name="Roberts A."/>
            <person name="Saif S."/>
            <person name="Shea T."/>
            <person name="Sisk P."/>
            <person name="Sykes S."/>
            <person name="Wortman J."/>
            <person name="Nusbaum C."/>
            <person name="Birren B."/>
        </authorList>
    </citation>
    <scope>NUCLEOTIDE SEQUENCE [LARGE SCALE GENOMIC DNA]</scope>
    <source>
        <strain evidence="2 3">CAMP/Malaysia</strain>
    </source>
</reference>
<feature type="compositionally biased region" description="Basic and acidic residues" evidence="1">
    <location>
        <begin position="1"/>
        <end position="100"/>
    </location>
</feature>
<evidence type="ECO:0000256" key="1">
    <source>
        <dbReference type="SAM" id="MobiDB-lite"/>
    </source>
</evidence>
<feature type="non-terminal residue" evidence="2">
    <location>
        <position position="1"/>
    </location>
</feature>
<feature type="compositionally biased region" description="Basic residues" evidence="1">
    <location>
        <begin position="101"/>
        <end position="112"/>
    </location>
</feature>
<protein>
    <submittedName>
        <fullName evidence="2">Uncharacterized protein</fullName>
    </submittedName>
</protein>
<proteinExistence type="predicted"/>
<name>A0A024X1E5_PLAFC</name>
<dbReference type="Proteomes" id="UP000030694">
    <property type="component" value="Unassembled WGS sequence"/>
</dbReference>
<sequence length="209" mass="24259">EKTPNDAEKKKTLNDKEKTVNFNQKKDDNLNVDNKKENTVNDAEKGRTLNDKEKTANCNQKKEDNFNVDNKKENTSNDDEKERISNADENMKDENKEAEKKKKKRKKKRKSKKSDNKENEVTLVSNDVKSDQLVQEDKNEIQNPLVDNEAADSTADQNPDKKVFVITYSWKNLKDVNDKAMKLNLDDQMKESNYTNNNKNDKGVLLNLF</sequence>
<feature type="region of interest" description="Disordered" evidence="1">
    <location>
        <begin position="1"/>
        <end position="159"/>
    </location>
</feature>
<organism evidence="2 3">
    <name type="scientific">Plasmodium falciparum (isolate Camp / Malaysia)</name>
    <dbReference type="NCBI Taxonomy" id="5835"/>
    <lineage>
        <taxon>Eukaryota</taxon>
        <taxon>Sar</taxon>
        <taxon>Alveolata</taxon>
        <taxon>Apicomplexa</taxon>
        <taxon>Aconoidasida</taxon>
        <taxon>Haemosporida</taxon>
        <taxon>Plasmodiidae</taxon>
        <taxon>Plasmodium</taxon>
        <taxon>Plasmodium (Laverania)</taxon>
    </lineage>
</organism>
<evidence type="ECO:0000313" key="2">
    <source>
        <dbReference type="EMBL" id="ETW58875.1"/>
    </source>
</evidence>
<accession>A0A024X1E5</accession>
<gene>
    <name evidence="2" type="ORF">PFMC_05239</name>
</gene>
<feature type="non-terminal residue" evidence="2">
    <location>
        <position position="209"/>
    </location>
</feature>
<evidence type="ECO:0000313" key="3">
    <source>
        <dbReference type="Proteomes" id="UP000030694"/>
    </source>
</evidence>
<dbReference type="EMBL" id="KI927566">
    <property type="protein sequence ID" value="ETW58875.1"/>
    <property type="molecule type" value="Genomic_DNA"/>
</dbReference>
<dbReference type="AlphaFoldDB" id="A0A024X1E5"/>
<reference evidence="2 3" key="2">
    <citation type="submission" date="2013-02" db="EMBL/GenBank/DDBJ databases">
        <title>The Genome Sequence of Plasmodium falciparum CAMP/Malaysia.</title>
        <authorList>
            <consortium name="The Broad Institute Genome Sequencing Platform"/>
            <consortium name="The Broad Institute Genome Sequencing Center for Infectious Disease"/>
            <person name="Neafsey D."/>
            <person name="Cheeseman I."/>
            <person name="Volkman S."/>
            <person name="Adams J."/>
            <person name="Walker B."/>
            <person name="Young S.K."/>
            <person name="Zeng Q."/>
            <person name="Gargeya S."/>
            <person name="Fitzgerald M."/>
            <person name="Haas B."/>
            <person name="Abouelleil A."/>
            <person name="Alvarado L."/>
            <person name="Arachchi H.M."/>
            <person name="Berlin A.M."/>
            <person name="Chapman S.B."/>
            <person name="Dewar J."/>
            <person name="Goldberg J."/>
            <person name="Griggs A."/>
            <person name="Gujja S."/>
            <person name="Hansen M."/>
            <person name="Howarth C."/>
            <person name="Imamovic A."/>
            <person name="Larimer J."/>
            <person name="McCowan C."/>
            <person name="Murphy C."/>
            <person name="Neiman D."/>
            <person name="Pearson M."/>
            <person name="Priest M."/>
            <person name="Roberts A."/>
            <person name="Saif S."/>
            <person name="Shea T."/>
            <person name="Sisk P."/>
            <person name="Sykes S."/>
            <person name="Wortman J."/>
            <person name="Nusbaum C."/>
            <person name="Birren B."/>
        </authorList>
    </citation>
    <scope>NUCLEOTIDE SEQUENCE [LARGE SCALE GENOMIC DNA]</scope>
    <source>
        <strain evidence="2 3">CAMP/Malaysia</strain>
    </source>
</reference>